<proteinExistence type="predicted"/>
<dbReference type="Proteomes" id="UP000019377">
    <property type="component" value="Unassembled WGS sequence"/>
</dbReference>
<evidence type="ECO:0000256" key="1">
    <source>
        <dbReference type="SAM" id="MobiDB-lite"/>
    </source>
</evidence>
<gene>
    <name evidence="2" type="ORF">PSEUBRA_SCAF4g05008</name>
</gene>
<evidence type="ECO:0000313" key="3">
    <source>
        <dbReference type="Proteomes" id="UP000019377"/>
    </source>
</evidence>
<dbReference type="OrthoDB" id="5957327at2759"/>
<reference evidence="3" key="1">
    <citation type="journal article" date="2013" name="Genome Announc.">
        <title>Draft genome sequence of Pseudozyma brasiliensis sp. nov. strain GHG001, a high producer of endo-1,4-xylanase isolated from an insect pest of sugarcane.</title>
        <authorList>
            <person name="Oliveira J.V.D.C."/>
            <person name="dos Santos R.A.C."/>
            <person name="Borges T.A."/>
            <person name="Riano-Pachon D.M."/>
            <person name="Goldman G.H."/>
        </authorList>
    </citation>
    <scope>NUCLEOTIDE SEQUENCE [LARGE SCALE GENOMIC DNA]</scope>
    <source>
        <strain evidence="3">GHG001</strain>
    </source>
</reference>
<organism evidence="2 3">
    <name type="scientific">Kalmanozyma brasiliensis (strain GHG001)</name>
    <name type="common">Yeast</name>
    <name type="synonym">Pseudozyma brasiliensis</name>
    <dbReference type="NCBI Taxonomy" id="1365824"/>
    <lineage>
        <taxon>Eukaryota</taxon>
        <taxon>Fungi</taxon>
        <taxon>Dikarya</taxon>
        <taxon>Basidiomycota</taxon>
        <taxon>Ustilaginomycotina</taxon>
        <taxon>Ustilaginomycetes</taxon>
        <taxon>Ustilaginales</taxon>
        <taxon>Ustilaginaceae</taxon>
        <taxon>Kalmanozyma</taxon>
    </lineage>
</organism>
<dbReference type="GeneID" id="27421082"/>
<dbReference type="HOGENOM" id="CLU_2455671_0_0_1"/>
<feature type="region of interest" description="Disordered" evidence="1">
    <location>
        <begin position="1"/>
        <end position="60"/>
    </location>
</feature>
<evidence type="ECO:0000313" key="2">
    <source>
        <dbReference type="EMBL" id="EST05856.1"/>
    </source>
</evidence>
<dbReference type="EMBL" id="KI545884">
    <property type="protein sequence ID" value="EST05856.1"/>
    <property type="molecule type" value="Genomic_DNA"/>
</dbReference>
<keyword evidence="3" id="KW-1185">Reference proteome</keyword>
<protein>
    <submittedName>
        <fullName evidence="2">Uncharacterized protein</fullName>
    </submittedName>
</protein>
<feature type="compositionally biased region" description="Low complexity" evidence="1">
    <location>
        <begin position="1"/>
        <end position="13"/>
    </location>
</feature>
<accession>V5E6G2</accession>
<name>V5E6G2_KALBG</name>
<dbReference type="AlphaFoldDB" id="V5E6G2"/>
<sequence length="89" mass="9639">MAAATDAATSDSAGQQADTNPSAELLAPQEAVGARQDDEMPANPEERLAAQAEDAKEEQDKQMLELLSQLRASLFRWRPFHVSSRGLIS</sequence>